<evidence type="ECO:0000256" key="3">
    <source>
        <dbReference type="ARBA" id="ARBA00022821"/>
    </source>
</evidence>
<dbReference type="Proteomes" id="UP000237105">
    <property type="component" value="Unassembled WGS sequence"/>
</dbReference>
<accession>A0A2P5AM55</accession>
<keyword evidence="1" id="KW-0677">Repeat</keyword>
<evidence type="ECO:0000313" key="7">
    <source>
        <dbReference type="Proteomes" id="UP000237105"/>
    </source>
</evidence>
<reference evidence="7" key="1">
    <citation type="submission" date="2016-06" db="EMBL/GenBank/DDBJ databases">
        <title>Parallel loss of symbiosis genes in relatives of nitrogen-fixing non-legume Parasponia.</title>
        <authorList>
            <person name="Van Velzen R."/>
            <person name="Holmer R."/>
            <person name="Bu F."/>
            <person name="Rutten L."/>
            <person name="Van Zeijl A."/>
            <person name="Liu W."/>
            <person name="Santuari L."/>
            <person name="Cao Q."/>
            <person name="Sharma T."/>
            <person name="Shen D."/>
            <person name="Roswanjaya Y."/>
            <person name="Wardhani T."/>
            <person name="Kalhor M.S."/>
            <person name="Jansen J."/>
            <person name="Van den Hoogen J."/>
            <person name="Gungor B."/>
            <person name="Hartog M."/>
            <person name="Hontelez J."/>
            <person name="Verver J."/>
            <person name="Yang W.-C."/>
            <person name="Schijlen E."/>
            <person name="Repin R."/>
            <person name="Schilthuizen M."/>
            <person name="Schranz E."/>
            <person name="Heidstra R."/>
            <person name="Miyata K."/>
            <person name="Fedorova E."/>
            <person name="Kohlen W."/>
            <person name="Bisseling T."/>
            <person name="Smit S."/>
            <person name="Geurts R."/>
        </authorList>
    </citation>
    <scope>NUCLEOTIDE SEQUENCE [LARGE SCALE GENOMIC DNA]</scope>
    <source>
        <strain evidence="7">cv. WU1-14</strain>
    </source>
</reference>
<dbReference type="Gene3D" id="1.20.5.4130">
    <property type="match status" value="1"/>
</dbReference>
<feature type="domain" description="Disease resistance N-terminal" evidence="4">
    <location>
        <begin position="13"/>
        <end position="74"/>
    </location>
</feature>
<evidence type="ECO:0000256" key="2">
    <source>
        <dbReference type="ARBA" id="ARBA00022741"/>
    </source>
</evidence>
<sequence length="273" mass="31416">MLSKLTESIVFQTAERVSELLVYEAASLTSVKDDVERLRAELRRMQCFLRDAESKQERYLGESIDRCMVQVNKMDYTGMGAKTCRMHDLMREFCVSKARENLFEIIQHEINKNLPGSSSFQHFPATRSRRISVHLGQCLDYPALSFEQVHPHLRSLLCFATHSRSILPLKNKSFRLLRVLELGQIRVAPHSQMLREIGNLIHLRYLGLKSAKIVNLPHSIGNLRILHTLDLRNNDGIRMPRAVSGLIRLRHLLLPYGGILFQTGEGIIFEWIS</sequence>
<evidence type="ECO:0000313" key="6">
    <source>
        <dbReference type="EMBL" id="PON37646.1"/>
    </source>
</evidence>
<dbReference type="OrthoDB" id="687531at2759"/>
<feature type="domain" description="Disease resistance R13L4/SHOC-2-like LRR" evidence="5">
    <location>
        <begin position="152"/>
        <end position="254"/>
    </location>
</feature>
<gene>
    <name evidence="6" type="ORF">PanWU01x14_318700</name>
</gene>
<dbReference type="GO" id="GO:0000166">
    <property type="term" value="F:nucleotide binding"/>
    <property type="evidence" value="ECO:0007669"/>
    <property type="project" value="UniProtKB-KW"/>
</dbReference>
<evidence type="ECO:0000259" key="5">
    <source>
        <dbReference type="Pfam" id="PF23598"/>
    </source>
</evidence>
<dbReference type="InterPro" id="IPR038005">
    <property type="entry name" value="RX-like_CC"/>
</dbReference>
<dbReference type="AlphaFoldDB" id="A0A2P5AM55"/>
<dbReference type="EMBL" id="JXTB01000522">
    <property type="protein sequence ID" value="PON37646.1"/>
    <property type="molecule type" value="Genomic_DNA"/>
</dbReference>
<dbReference type="InterPro" id="IPR032675">
    <property type="entry name" value="LRR_dom_sf"/>
</dbReference>
<keyword evidence="7" id="KW-1185">Reference proteome</keyword>
<organism evidence="6 7">
    <name type="scientific">Parasponia andersonii</name>
    <name type="common">Sponia andersonii</name>
    <dbReference type="NCBI Taxonomy" id="3476"/>
    <lineage>
        <taxon>Eukaryota</taxon>
        <taxon>Viridiplantae</taxon>
        <taxon>Streptophyta</taxon>
        <taxon>Embryophyta</taxon>
        <taxon>Tracheophyta</taxon>
        <taxon>Spermatophyta</taxon>
        <taxon>Magnoliopsida</taxon>
        <taxon>eudicotyledons</taxon>
        <taxon>Gunneridae</taxon>
        <taxon>Pentapetalae</taxon>
        <taxon>rosids</taxon>
        <taxon>fabids</taxon>
        <taxon>Rosales</taxon>
        <taxon>Cannabaceae</taxon>
        <taxon>Parasponia</taxon>
    </lineage>
</organism>
<dbReference type="InterPro" id="IPR055414">
    <property type="entry name" value="LRR_R13L4/SHOC2-like"/>
</dbReference>
<dbReference type="PANTHER" id="PTHR23155:SF1185">
    <property type="entry name" value="DISEASE RESISTANCE RPP8-LIKE PROTEIN 3-RELATED"/>
    <property type="match status" value="1"/>
</dbReference>
<dbReference type="GO" id="GO:0098542">
    <property type="term" value="P:defense response to other organism"/>
    <property type="evidence" value="ECO:0007669"/>
    <property type="project" value="TreeGrafter"/>
</dbReference>
<dbReference type="Gene3D" id="3.80.10.10">
    <property type="entry name" value="Ribonuclease Inhibitor"/>
    <property type="match status" value="1"/>
</dbReference>
<name>A0A2P5AM55_PARAD</name>
<dbReference type="Pfam" id="PF23598">
    <property type="entry name" value="LRR_14"/>
    <property type="match status" value="1"/>
</dbReference>
<keyword evidence="3" id="KW-0611">Plant defense</keyword>
<comment type="caution">
    <text evidence="6">The sequence shown here is derived from an EMBL/GenBank/DDBJ whole genome shotgun (WGS) entry which is preliminary data.</text>
</comment>
<evidence type="ECO:0000256" key="1">
    <source>
        <dbReference type="ARBA" id="ARBA00022737"/>
    </source>
</evidence>
<dbReference type="CDD" id="cd14798">
    <property type="entry name" value="RX-CC_like"/>
    <property type="match status" value="1"/>
</dbReference>
<keyword evidence="2" id="KW-0547">Nucleotide-binding</keyword>
<proteinExistence type="predicted"/>
<dbReference type="Pfam" id="PF18052">
    <property type="entry name" value="Rx_N"/>
    <property type="match status" value="1"/>
</dbReference>
<dbReference type="PANTHER" id="PTHR23155">
    <property type="entry name" value="DISEASE RESISTANCE PROTEIN RP"/>
    <property type="match status" value="1"/>
</dbReference>
<evidence type="ECO:0000259" key="4">
    <source>
        <dbReference type="Pfam" id="PF18052"/>
    </source>
</evidence>
<protein>
    <submittedName>
        <fullName evidence="6">LRR domain containing protein</fullName>
    </submittedName>
</protein>
<dbReference type="InterPro" id="IPR044974">
    <property type="entry name" value="Disease_R_plants"/>
</dbReference>
<dbReference type="InterPro" id="IPR041118">
    <property type="entry name" value="Rx_N"/>
</dbReference>
<dbReference type="SUPFAM" id="SSF52058">
    <property type="entry name" value="L domain-like"/>
    <property type="match status" value="1"/>
</dbReference>